<dbReference type="EMBL" id="VFPU01000001">
    <property type="protein sequence ID" value="TQM95511.1"/>
    <property type="molecule type" value="Genomic_DNA"/>
</dbReference>
<dbReference type="CDD" id="cd16278">
    <property type="entry name" value="metallo-hydrolase-like_MBL-fold"/>
    <property type="match status" value="1"/>
</dbReference>
<sequence length="277" mass="29540">MQPAGPADPSWKGGAWGERATCVLCPNPSPMTLEGTNTWVLAEPGSAEVVVVDPGPLDEGHLRAVLDHVAGRDARVALTLLSHGHWDHAESADRWAELTGAPVRAVGRGHDDLAPGETLEVGGLELLVVPTPGHTADSVSFLLPAEQVLLTGDTVLGRGTTVVAYPDGDLTAYLESLERLQRLTRSGRAASIAPGHGPVVPDAAGTVEHYLRHRAERLEQVRAAVLELEQEPEPVGGLRRDLADRVVERVYADVPREVWPAARLSVLAQLDYLGRLG</sequence>
<keyword evidence="3" id="KW-1185">Reference proteome</keyword>
<organism evidence="2 3">
    <name type="scientific">Ornithinimicrobium humiphilum</name>
    <dbReference type="NCBI Taxonomy" id="125288"/>
    <lineage>
        <taxon>Bacteria</taxon>
        <taxon>Bacillati</taxon>
        <taxon>Actinomycetota</taxon>
        <taxon>Actinomycetes</taxon>
        <taxon>Micrococcales</taxon>
        <taxon>Ornithinimicrobiaceae</taxon>
        <taxon>Ornithinimicrobium</taxon>
    </lineage>
</organism>
<dbReference type="Gene3D" id="1.10.10.10">
    <property type="entry name" value="Winged helix-like DNA-binding domain superfamily/Winged helix DNA-binding domain"/>
    <property type="match status" value="1"/>
</dbReference>
<dbReference type="SMART" id="SM00849">
    <property type="entry name" value="Lactamase_B"/>
    <property type="match status" value="1"/>
</dbReference>
<keyword evidence="2" id="KW-0378">Hydrolase</keyword>
<feature type="domain" description="Metallo-beta-lactamase" evidence="1">
    <location>
        <begin position="35"/>
        <end position="196"/>
    </location>
</feature>
<dbReference type="Proteomes" id="UP000315133">
    <property type="component" value="Unassembled WGS sequence"/>
</dbReference>
<evidence type="ECO:0000313" key="2">
    <source>
        <dbReference type="EMBL" id="TQM95511.1"/>
    </source>
</evidence>
<dbReference type="InterPro" id="IPR050662">
    <property type="entry name" value="Sec-metab_biosynth-thioest"/>
</dbReference>
<dbReference type="InterPro" id="IPR001279">
    <property type="entry name" value="Metallo-B-lactamas"/>
</dbReference>
<dbReference type="InterPro" id="IPR036866">
    <property type="entry name" value="RibonucZ/Hydroxyglut_hydro"/>
</dbReference>
<proteinExistence type="predicted"/>
<dbReference type="GO" id="GO:0016787">
    <property type="term" value="F:hydrolase activity"/>
    <property type="evidence" value="ECO:0007669"/>
    <property type="project" value="UniProtKB-KW"/>
</dbReference>
<reference evidence="2 3" key="1">
    <citation type="submission" date="2019-06" db="EMBL/GenBank/DDBJ databases">
        <title>Sequencing the genomes of 1000 actinobacteria strains.</title>
        <authorList>
            <person name="Klenk H.-P."/>
        </authorList>
    </citation>
    <scope>NUCLEOTIDE SEQUENCE [LARGE SCALE GENOMIC DNA]</scope>
    <source>
        <strain evidence="2 3">DSM 12362</strain>
    </source>
</reference>
<dbReference type="PANTHER" id="PTHR23131">
    <property type="entry name" value="ENDORIBONUCLEASE LACTB2"/>
    <property type="match status" value="1"/>
</dbReference>
<dbReference type="InterPro" id="IPR041516">
    <property type="entry name" value="LACTB2_WH"/>
</dbReference>
<dbReference type="PANTHER" id="PTHR23131:SF0">
    <property type="entry name" value="ENDORIBONUCLEASE LACTB2"/>
    <property type="match status" value="1"/>
</dbReference>
<dbReference type="AlphaFoldDB" id="A0A543KKB8"/>
<dbReference type="InterPro" id="IPR036388">
    <property type="entry name" value="WH-like_DNA-bd_sf"/>
</dbReference>
<dbReference type="Pfam" id="PF17778">
    <property type="entry name" value="WHD_BLACT"/>
    <property type="match status" value="1"/>
</dbReference>
<gene>
    <name evidence="2" type="ORF">FB476_0355</name>
</gene>
<dbReference type="SUPFAM" id="SSF56281">
    <property type="entry name" value="Metallo-hydrolase/oxidoreductase"/>
    <property type="match status" value="1"/>
</dbReference>
<evidence type="ECO:0000313" key="3">
    <source>
        <dbReference type="Proteomes" id="UP000315133"/>
    </source>
</evidence>
<name>A0A543KKB8_9MICO</name>
<accession>A0A543KKB8</accession>
<dbReference type="Pfam" id="PF00753">
    <property type="entry name" value="Lactamase_B"/>
    <property type="match status" value="2"/>
</dbReference>
<comment type="caution">
    <text evidence="2">The sequence shown here is derived from an EMBL/GenBank/DDBJ whole genome shotgun (WGS) entry which is preliminary data.</text>
</comment>
<protein>
    <submittedName>
        <fullName evidence="2">Glyoxylase-like metal-dependent hydrolase (Beta-lactamase superfamily II)</fullName>
    </submittedName>
</protein>
<dbReference type="Gene3D" id="3.60.15.10">
    <property type="entry name" value="Ribonuclease Z/Hydroxyacylglutathione hydrolase-like"/>
    <property type="match status" value="1"/>
</dbReference>
<dbReference type="RefSeq" id="WP_141817262.1">
    <property type="nucleotide sequence ID" value="NZ_BAAAIL010000003.1"/>
</dbReference>
<dbReference type="OrthoDB" id="9788263at2"/>
<evidence type="ECO:0000259" key="1">
    <source>
        <dbReference type="SMART" id="SM00849"/>
    </source>
</evidence>